<evidence type="ECO:0000313" key="4">
    <source>
        <dbReference type="EMBL" id="SOE50507.1"/>
    </source>
</evidence>
<feature type="compositionally biased region" description="Pro residues" evidence="1">
    <location>
        <begin position="237"/>
        <end position="247"/>
    </location>
</feature>
<dbReference type="SUPFAM" id="SSF159594">
    <property type="entry name" value="XCC0632-like"/>
    <property type="match status" value="1"/>
</dbReference>
<proteinExistence type="predicted"/>
<reference evidence="3 5" key="1">
    <citation type="submission" date="2016-06" db="EMBL/GenBank/DDBJ databases">
        <authorList>
            <person name="Kjaerup R.B."/>
            <person name="Dalgaard T.S."/>
            <person name="Juul-Madsen H.R."/>
        </authorList>
    </citation>
    <scope>NUCLEOTIDE SEQUENCE [LARGE SCALE GENOMIC DNA]</scope>
    <source>
        <strain evidence="3">Orrdi1</strain>
    </source>
</reference>
<dbReference type="Proteomes" id="UP000078558">
    <property type="component" value="Chromosome I"/>
</dbReference>
<sequence>MTSAPRNLTRRAVALGVLAASALLSACTLLPKSEKLAVYQLPLTALPAASQSPTMSSLRISTPESGQMIDSARILVVPDGNRLAAYEGVRWADPSPVLVRERLVQAFLDDRRIAVVSTDRNPLPSVLDLSGTLRTFQVEYRDSKPVAVVRYEARLVALRTGRLLAANRFEVAQPSNGTSVTDVVTAFGQATDALSAALVKWAVEQGAATAPLDARPVPVSQQNPSRQRHDEQRVEPMPQPAPPKPMR</sequence>
<dbReference type="Pfam" id="PF03886">
    <property type="entry name" value="ABC_trans_aux"/>
    <property type="match status" value="1"/>
</dbReference>
<dbReference type="AlphaFoldDB" id="A0A1C3JZT0"/>
<gene>
    <name evidence="3" type="ORF">ODI_02827</name>
    <name evidence="4" type="ORF">ODI_R2753</name>
</gene>
<evidence type="ECO:0000313" key="3">
    <source>
        <dbReference type="EMBL" id="SBT24756.1"/>
    </source>
</evidence>
<dbReference type="InterPro" id="IPR005586">
    <property type="entry name" value="ABC_trans_aux"/>
</dbReference>
<dbReference type="PROSITE" id="PS51257">
    <property type="entry name" value="PROKAR_LIPOPROTEIN"/>
    <property type="match status" value="1"/>
</dbReference>
<evidence type="ECO:0000256" key="1">
    <source>
        <dbReference type="SAM" id="MobiDB-lite"/>
    </source>
</evidence>
<dbReference type="EMBL" id="FLRC01000011">
    <property type="protein sequence ID" value="SBT24756.1"/>
    <property type="molecule type" value="Genomic_DNA"/>
</dbReference>
<feature type="region of interest" description="Disordered" evidence="1">
    <location>
        <begin position="210"/>
        <end position="247"/>
    </location>
</feature>
<dbReference type="KEGG" id="odi:ODI_R2753"/>
<name>A0A1C3JZT0_9BURK</name>
<keyword evidence="3" id="KW-0449">Lipoprotein</keyword>
<organism evidence="3 5">
    <name type="scientific">Orrella dioscoreae</name>
    <dbReference type="NCBI Taxonomy" id="1851544"/>
    <lineage>
        <taxon>Bacteria</taxon>
        <taxon>Pseudomonadati</taxon>
        <taxon>Pseudomonadota</taxon>
        <taxon>Betaproteobacteria</taxon>
        <taxon>Burkholderiales</taxon>
        <taxon>Alcaligenaceae</taxon>
        <taxon>Orrella</taxon>
    </lineage>
</organism>
<reference evidence="4 5" key="2">
    <citation type="submission" date="2017-08" db="EMBL/GenBank/DDBJ databases">
        <authorList>
            <person name="de Groot N.N."/>
        </authorList>
    </citation>
    <scope>NUCLEOTIDE SEQUENCE [LARGE SCALE GENOMIC DNA]</scope>
    <source>
        <strain evidence="4">Orrdi1</strain>
    </source>
</reference>
<keyword evidence="5" id="KW-1185">Reference proteome</keyword>
<evidence type="ECO:0000313" key="5">
    <source>
        <dbReference type="Proteomes" id="UP000078558"/>
    </source>
</evidence>
<dbReference type="RefSeq" id="WP_067751417.1">
    <property type="nucleotide sequence ID" value="NZ_LT907988.1"/>
</dbReference>
<dbReference type="STRING" id="1851544.ODI_02827"/>
<feature type="domain" description="ABC-type transport auxiliary lipoprotein component" evidence="2">
    <location>
        <begin position="39"/>
        <end position="198"/>
    </location>
</feature>
<dbReference type="EMBL" id="LT907988">
    <property type="protein sequence ID" value="SOE50507.1"/>
    <property type="molecule type" value="Genomic_DNA"/>
</dbReference>
<protein>
    <submittedName>
        <fullName evidence="3">Membrane lipoprotein lipid attachment site containing protein USSDB6D</fullName>
    </submittedName>
</protein>
<accession>A0A1C3JZT0</accession>
<dbReference type="OrthoDB" id="5795476at2"/>
<evidence type="ECO:0000259" key="2">
    <source>
        <dbReference type="Pfam" id="PF03886"/>
    </source>
</evidence>
<dbReference type="Gene3D" id="3.40.50.10610">
    <property type="entry name" value="ABC-type transport auxiliary lipoprotein component"/>
    <property type="match status" value="1"/>
</dbReference>